<proteinExistence type="predicted"/>
<accession>A0ABZ2HL87</accession>
<keyword evidence="9" id="KW-0443">Lipid metabolism</keyword>
<dbReference type="RefSeq" id="WP_338550382.1">
    <property type="nucleotide sequence ID" value="NZ_CP146069.1"/>
</dbReference>
<dbReference type="InterPro" id="IPR037185">
    <property type="entry name" value="EmrE-like"/>
</dbReference>
<keyword evidence="8 11" id="KW-1133">Transmembrane helix</keyword>
<feature type="transmembrane region" description="Helical" evidence="11">
    <location>
        <begin position="35"/>
        <end position="53"/>
    </location>
</feature>
<feature type="transmembrane region" description="Helical" evidence="11">
    <location>
        <begin position="174"/>
        <end position="195"/>
    </location>
</feature>
<evidence type="ECO:0000256" key="5">
    <source>
        <dbReference type="ARBA" id="ARBA00022556"/>
    </source>
</evidence>
<evidence type="ECO:0000313" key="14">
    <source>
        <dbReference type="Proteomes" id="UP001364156"/>
    </source>
</evidence>
<dbReference type="PANTHER" id="PTHR30561:SF9">
    <property type="entry name" value="4-AMINO-4-DEOXY-L-ARABINOSE-PHOSPHOUNDECAPRENOL FLIPPASE SUBUNIT ARNF-RELATED"/>
    <property type="match status" value="1"/>
</dbReference>
<feature type="transmembrane region" description="Helical" evidence="11">
    <location>
        <begin position="207"/>
        <end position="228"/>
    </location>
</feature>
<feature type="transmembrane region" description="Helical" evidence="11">
    <location>
        <begin position="117"/>
        <end position="133"/>
    </location>
</feature>
<evidence type="ECO:0000256" key="2">
    <source>
        <dbReference type="ARBA" id="ARBA00022475"/>
    </source>
</evidence>
<protein>
    <submittedName>
        <fullName evidence="13">EamA family transporter</fullName>
    </submittedName>
</protein>
<evidence type="ECO:0000256" key="1">
    <source>
        <dbReference type="ARBA" id="ARBA00004651"/>
    </source>
</evidence>
<evidence type="ECO:0000256" key="11">
    <source>
        <dbReference type="SAM" id="Phobius"/>
    </source>
</evidence>
<reference evidence="13 14" key="1">
    <citation type="submission" date="2023-10" db="EMBL/GenBank/DDBJ databases">
        <title>Roseovarius strain S88 nov., isolated from a marine algae.</title>
        <authorList>
            <person name="Lee M.W."/>
            <person name="Lee J.K."/>
            <person name="Kim J.M."/>
            <person name="Choi D.G."/>
            <person name="Baek J.H."/>
            <person name="Bayburt H."/>
            <person name="Jung J.J."/>
            <person name="Han D.M."/>
            <person name="Jeon C.O."/>
        </authorList>
    </citation>
    <scope>NUCLEOTIDE SEQUENCE [LARGE SCALE GENOMIC DNA]</scope>
    <source>
        <strain evidence="13 14">S88</strain>
    </source>
</reference>
<dbReference type="InterPro" id="IPR000620">
    <property type="entry name" value="EamA_dom"/>
</dbReference>
<evidence type="ECO:0000256" key="7">
    <source>
        <dbReference type="ARBA" id="ARBA00022985"/>
    </source>
</evidence>
<organism evidence="13 14">
    <name type="scientific">Roseovarius phycicola</name>
    <dbReference type="NCBI Taxonomy" id="3080976"/>
    <lineage>
        <taxon>Bacteria</taxon>
        <taxon>Pseudomonadati</taxon>
        <taxon>Pseudomonadota</taxon>
        <taxon>Alphaproteobacteria</taxon>
        <taxon>Rhodobacterales</taxon>
        <taxon>Roseobacteraceae</taxon>
        <taxon>Roseovarius</taxon>
    </lineage>
</organism>
<keyword evidence="3" id="KW-0444">Lipid biosynthesis</keyword>
<keyword evidence="5" id="KW-0441">Lipid A biosynthesis</keyword>
<dbReference type="Proteomes" id="UP001364156">
    <property type="component" value="Chromosome"/>
</dbReference>
<evidence type="ECO:0000259" key="12">
    <source>
        <dbReference type="Pfam" id="PF00892"/>
    </source>
</evidence>
<dbReference type="PANTHER" id="PTHR30561">
    <property type="entry name" value="SMR FAMILY PROTON-DEPENDENT DRUG EFFLUX TRANSPORTER SUGE"/>
    <property type="match status" value="1"/>
</dbReference>
<keyword evidence="4" id="KW-0997">Cell inner membrane</keyword>
<dbReference type="InterPro" id="IPR000390">
    <property type="entry name" value="Small_drug/metabolite_transptr"/>
</dbReference>
<feature type="transmembrane region" description="Helical" evidence="11">
    <location>
        <begin position="59"/>
        <end position="79"/>
    </location>
</feature>
<dbReference type="SUPFAM" id="SSF103481">
    <property type="entry name" value="Multidrug resistance efflux transporter EmrE"/>
    <property type="match status" value="2"/>
</dbReference>
<sequence length="283" mass="29486">MTLTVFSAVIFAALLHAGWNALVRGGRDKTTSMAAVVAGQALFGGCLAAVLPLPAPESWPWIASGVVLHIGYQFFLSAAYRTGELSEVYPLARGTAPLLVAITSVTILGITLGPFEWIGVILISCGLASLVIVRSNGRFQLPARGTLMALGTSVFIAAYSLNDGFGARLSGSPVAFFGWLALINGLVFTSILPFWRPGALRALPGAWPVVVIGGGASFAAYALVVWAFTQAPIATVSALRETSILFALAIGVGLMGEKVNLRRLVAVFLTLLGAIALRLGKSS</sequence>
<feature type="domain" description="EamA" evidence="12">
    <location>
        <begin position="144"/>
        <end position="277"/>
    </location>
</feature>
<evidence type="ECO:0000256" key="10">
    <source>
        <dbReference type="ARBA" id="ARBA00023136"/>
    </source>
</evidence>
<keyword evidence="2" id="KW-1003">Cell membrane</keyword>
<dbReference type="Pfam" id="PF00892">
    <property type="entry name" value="EamA"/>
    <property type="match status" value="1"/>
</dbReference>
<keyword evidence="6 11" id="KW-0812">Transmembrane</keyword>
<evidence type="ECO:0000256" key="3">
    <source>
        <dbReference type="ARBA" id="ARBA00022516"/>
    </source>
</evidence>
<evidence type="ECO:0000256" key="6">
    <source>
        <dbReference type="ARBA" id="ARBA00022692"/>
    </source>
</evidence>
<dbReference type="EMBL" id="CP146069">
    <property type="protein sequence ID" value="WWR47554.1"/>
    <property type="molecule type" value="Genomic_DNA"/>
</dbReference>
<keyword evidence="14" id="KW-1185">Reference proteome</keyword>
<feature type="transmembrane region" description="Helical" evidence="11">
    <location>
        <begin position="91"/>
        <end position="111"/>
    </location>
</feature>
<comment type="subcellular location">
    <subcellularLocation>
        <location evidence="1">Cell membrane</location>
        <topology evidence="1">Multi-pass membrane protein</topology>
    </subcellularLocation>
</comment>
<name>A0ABZ2HL87_9RHOB</name>
<keyword evidence="7" id="KW-0448">Lipopolysaccharide biosynthesis</keyword>
<evidence type="ECO:0000256" key="4">
    <source>
        <dbReference type="ARBA" id="ARBA00022519"/>
    </source>
</evidence>
<feature type="transmembrane region" description="Helical" evidence="11">
    <location>
        <begin position="261"/>
        <end position="280"/>
    </location>
</feature>
<dbReference type="Gene3D" id="1.10.3730.20">
    <property type="match status" value="2"/>
</dbReference>
<gene>
    <name evidence="13" type="ORF">RZ517_05100</name>
</gene>
<feature type="transmembrane region" description="Helical" evidence="11">
    <location>
        <begin position="234"/>
        <end position="254"/>
    </location>
</feature>
<evidence type="ECO:0000313" key="13">
    <source>
        <dbReference type="EMBL" id="WWR47554.1"/>
    </source>
</evidence>
<feature type="transmembrane region" description="Helical" evidence="11">
    <location>
        <begin position="145"/>
        <end position="162"/>
    </location>
</feature>
<feature type="transmembrane region" description="Helical" evidence="11">
    <location>
        <begin position="6"/>
        <end position="23"/>
    </location>
</feature>
<evidence type="ECO:0000256" key="8">
    <source>
        <dbReference type="ARBA" id="ARBA00022989"/>
    </source>
</evidence>
<keyword evidence="10 11" id="KW-0472">Membrane</keyword>
<evidence type="ECO:0000256" key="9">
    <source>
        <dbReference type="ARBA" id="ARBA00023098"/>
    </source>
</evidence>